<dbReference type="AlphaFoldDB" id="A0AAU7ZJM4"/>
<dbReference type="CDD" id="cd02440">
    <property type="entry name" value="AdoMet_MTases"/>
    <property type="match status" value="1"/>
</dbReference>
<dbReference type="Gene3D" id="3.40.50.150">
    <property type="entry name" value="Vaccinia Virus protein VP39"/>
    <property type="match status" value="1"/>
</dbReference>
<dbReference type="EC" id="2.1.1.-" evidence="2"/>
<sequence length="302" mass="33330">MSEVDYSVGQKCPLCSGGNIEIYIDAKGGTLAADALGSSRTNVTHGKILRCQSCRFVFSEFRPADEELHTLYRQMDPTVYEKEAPGRLKTAERHLKMVGRHISGGKLVDVGCASGSFLAVAAEAGWAVTGVEPSEVLAKRAKEALRGRGEVYCSTLQEANLARASFDALTLWDVLEHVTDPVSFLGDCAGLLKPGGYLFANLPDISSIQARVLGERWPLLLAEHLNYFDRDTLKLCGEKNGLKWVAFDRRPASFTLEYILYRLSQHRIPASEFGYRMVQKNALGSMSIPIYLGETFAVWTRS</sequence>
<protein>
    <submittedName>
        <fullName evidence="2">Class I SAM-dependent methyltransferase</fullName>
        <ecNumber evidence="2">2.1.1.-</ecNumber>
    </submittedName>
</protein>
<dbReference type="InterPro" id="IPR029063">
    <property type="entry name" value="SAM-dependent_MTases_sf"/>
</dbReference>
<dbReference type="Pfam" id="PF13489">
    <property type="entry name" value="Methyltransf_23"/>
    <property type="match status" value="1"/>
</dbReference>
<name>A0AAU7ZJM4_9BACT</name>
<organism evidence="2">
    <name type="scientific">Tunturiibacter psychrotolerans</name>
    <dbReference type="NCBI Taxonomy" id="3069686"/>
    <lineage>
        <taxon>Bacteria</taxon>
        <taxon>Pseudomonadati</taxon>
        <taxon>Acidobacteriota</taxon>
        <taxon>Terriglobia</taxon>
        <taxon>Terriglobales</taxon>
        <taxon>Acidobacteriaceae</taxon>
        <taxon>Tunturiibacter</taxon>
    </lineage>
</organism>
<proteinExistence type="predicted"/>
<dbReference type="GO" id="GO:0032259">
    <property type="term" value="P:methylation"/>
    <property type="evidence" value="ECO:0007669"/>
    <property type="project" value="UniProtKB-KW"/>
</dbReference>
<dbReference type="RefSeq" id="WP_353061986.1">
    <property type="nucleotide sequence ID" value="NZ_CP132942.1"/>
</dbReference>
<dbReference type="SUPFAM" id="SSF53335">
    <property type="entry name" value="S-adenosyl-L-methionine-dependent methyltransferases"/>
    <property type="match status" value="1"/>
</dbReference>
<evidence type="ECO:0000256" key="1">
    <source>
        <dbReference type="ARBA" id="ARBA00022679"/>
    </source>
</evidence>
<evidence type="ECO:0000313" key="2">
    <source>
        <dbReference type="EMBL" id="XCB31143.1"/>
    </source>
</evidence>
<dbReference type="PANTHER" id="PTHR43861">
    <property type="entry name" value="TRANS-ACONITATE 2-METHYLTRANSFERASE-RELATED"/>
    <property type="match status" value="1"/>
</dbReference>
<dbReference type="EMBL" id="CP132942">
    <property type="protein sequence ID" value="XCB31143.1"/>
    <property type="molecule type" value="Genomic_DNA"/>
</dbReference>
<gene>
    <name evidence="2" type="ORF">RBB77_11785</name>
</gene>
<reference evidence="2" key="1">
    <citation type="submission" date="2023-08" db="EMBL/GenBank/DDBJ databases">
        <authorList>
            <person name="Messyasz A."/>
            <person name="Mannisto M.K."/>
            <person name="Kerkhof L.J."/>
            <person name="Haggblom M."/>
        </authorList>
    </citation>
    <scope>NUCLEOTIDE SEQUENCE</scope>
    <source>
        <strain evidence="2">X5P6</strain>
    </source>
</reference>
<reference evidence="2" key="2">
    <citation type="journal article" date="2024" name="Environ. Microbiol.">
        <title>Genome analysis and description of Tunturibacter gen. nov. expands the diversity of Terriglobia in tundra soils.</title>
        <authorList>
            <person name="Messyasz A."/>
            <person name="Mannisto M.K."/>
            <person name="Kerkhof L.J."/>
            <person name="Haggblom M.M."/>
        </authorList>
    </citation>
    <scope>NUCLEOTIDE SEQUENCE</scope>
    <source>
        <strain evidence="2">X5P6</strain>
    </source>
</reference>
<keyword evidence="1 2" id="KW-0808">Transferase</keyword>
<accession>A0AAU7ZJM4</accession>
<dbReference type="GO" id="GO:0008168">
    <property type="term" value="F:methyltransferase activity"/>
    <property type="evidence" value="ECO:0007669"/>
    <property type="project" value="UniProtKB-KW"/>
</dbReference>
<dbReference type="KEGG" id="tpsc:RBB77_11785"/>
<keyword evidence="2" id="KW-0489">Methyltransferase</keyword>
<dbReference type="PANTHER" id="PTHR43861:SF3">
    <property type="entry name" value="PUTATIVE (AFU_ORTHOLOGUE AFUA_2G14390)-RELATED"/>
    <property type="match status" value="1"/>
</dbReference>